<name>A0A6H0XW45_9PEZI</name>
<evidence type="ECO:0000256" key="2">
    <source>
        <dbReference type="ARBA" id="ARBA00022555"/>
    </source>
</evidence>
<evidence type="ECO:0000256" key="1">
    <source>
        <dbReference type="ARBA" id="ARBA00013260"/>
    </source>
</evidence>
<dbReference type="GO" id="GO:0000049">
    <property type="term" value="F:tRNA binding"/>
    <property type="evidence" value="ECO:0007669"/>
    <property type="project" value="UniProtKB-KW"/>
</dbReference>
<proteinExistence type="inferred from homology"/>
<dbReference type="PANTHER" id="PTHR17224:SF1">
    <property type="entry name" value="PEPTIDYL-TRNA HYDROLASE"/>
    <property type="match status" value="1"/>
</dbReference>
<accession>A0A6H0XW45</accession>
<evidence type="ECO:0000256" key="6">
    <source>
        <dbReference type="SAM" id="MobiDB-lite"/>
    </source>
</evidence>
<dbReference type="SUPFAM" id="SSF53178">
    <property type="entry name" value="Peptidyl-tRNA hydrolase-like"/>
    <property type="match status" value="1"/>
</dbReference>
<sequence length="244" mass="26142">MPKTRKISRAPRTTANNNADDNAVSTTNPKIEEAEDTVSGVKRSSSLSEEASMSTTRSLPLLICSIGNPGSTYANTLHSAGHTVIQRLADKLNFPPFKKDRAHGNGLLTHGFAPSGAPWTLWQSTSYMNVSGAGVAAAYRAWSRDLPDGEGRLVVVHDELEKPLGSVNLKTTQGASAKGHNGLKSIKSSIGSVPFDRIGVGIGRPVSRDSDEVARYVLRKMTPNERETIGNAVDDIVSKLEQVH</sequence>
<evidence type="ECO:0000256" key="4">
    <source>
        <dbReference type="ARBA" id="ARBA00022884"/>
    </source>
</evidence>
<dbReference type="CDD" id="cd00462">
    <property type="entry name" value="PTH"/>
    <property type="match status" value="1"/>
</dbReference>
<dbReference type="OrthoDB" id="1711136at2759"/>
<dbReference type="GO" id="GO:0004045">
    <property type="term" value="F:peptidyl-tRNA hydrolase activity"/>
    <property type="evidence" value="ECO:0007669"/>
    <property type="project" value="UniProtKB-EC"/>
</dbReference>
<reference evidence="7 8" key="1">
    <citation type="journal article" date="2016" name="Sci. Rep.">
        <title>Peltaster fructicola genome reveals evolution from an invasive phytopathogen to an ectophytic parasite.</title>
        <authorList>
            <person name="Xu C."/>
            <person name="Chen H."/>
            <person name="Gleason M.L."/>
            <person name="Xu J.R."/>
            <person name="Liu H."/>
            <person name="Zhang R."/>
            <person name="Sun G."/>
        </authorList>
    </citation>
    <scope>NUCLEOTIDE SEQUENCE [LARGE SCALE GENOMIC DNA]</scope>
    <source>
        <strain evidence="7 8">LNHT1506</strain>
    </source>
</reference>
<dbReference type="Pfam" id="PF01195">
    <property type="entry name" value="Pept_tRNA_hydro"/>
    <property type="match status" value="1"/>
</dbReference>
<evidence type="ECO:0000313" key="8">
    <source>
        <dbReference type="Proteomes" id="UP000503462"/>
    </source>
</evidence>
<dbReference type="PROSITE" id="PS01196">
    <property type="entry name" value="PEPT_TRNA_HYDROL_2"/>
    <property type="match status" value="1"/>
</dbReference>
<dbReference type="Proteomes" id="UP000503462">
    <property type="component" value="Chromosome 3"/>
</dbReference>
<keyword evidence="8" id="KW-1185">Reference proteome</keyword>
<dbReference type="EC" id="3.1.1.29" evidence="1"/>
<organism evidence="7 8">
    <name type="scientific">Peltaster fructicola</name>
    <dbReference type="NCBI Taxonomy" id="286661"/>
    <lineage>
        <taxon>Eukaryota</taxon>
        <taxon>Fungi</taxon>
        <taxon>Dikarya</taxon>
        <taxon>Ascomycota</taxon>
        <taxon>Pezizomycotina</taxon>
        <taxon>Dothideomycetes</taxon>
        <taxon>Dothideomycetes incertae sedis</taxon>
        <taxon>Peltaster</taxon>
    </lineage>
</organism>
<gene>
    <name evidence="7" type="ORF">AMS68_004504</name>
</gene>
<dbReference type="PANTHER" id="PTHR17224">
    <property type="entry name" value="PEPTIDYL-TRNA HYDROLASE"/>
    <property type="match status" value="1"/>
</dbReference>
<dbReference type="AlphaFoldDB" id="A0A6H0XW45"/>
<evidence type="ECO:0000256" key="3">
    <source>
        <dbReference type="ARBA" id="ARBA00022801"/>
    </source>
</evidence>
<protein>
    <recommendedName>
        <fullName evidence="1">peptidyl-tRNA hydrolase</fullName>
        <ecNumber evidence="1">3.1.1.29</ecNumber>
    </recommendedName>
</protein>
<keyword evidence="3" id="KW-0378">Hydrolase</keyword>
<keyword evidence="2" id="KW-0820">tRNA-binding</keyword>
<dbReference type="InterPro" id="IPR001328">
    <property type="entry name" value="Pept_tRNA_hydro"/>
</dbReference>
<dbReference type="NCBIfam" id="TIGR00447">
    <property type="entry name" value="pth"/>
    <property type="match status" value="1"/>
</dbReference>
<dbReference type="InterPro" id="IPR018171">
    <property type="entry name" value="Pept_tRNA_hydro_CS"/>
</dbReference>
<dbReference type="EMBL" id="CP051141">
    <property type="protein sequence ID" value="QIW98986.1"/>
    <property type="molecule type" value="Genomic_DNA"/>
</dbReference>
<comment type="similarity">
    <text evidence="5">Belongs to the PTH family.</text>
</comment>
<keyword evidence="4" id="KW-0694">RNA-binding</keyword>
<feature type="region of interest" description="Disordered" evidence="6">
    <location>
        <begin position="1"/>
        <end position="52"/>
    </location>
</feature>
<evidence type="ECO:0000313" key="7">
    <source>
        <dbReference type="EMBL" id="QIW98986.1"/>
    </source>
</evidence>
<dbReference type="InterPro" id="IPR036416">
    <property type="entry name" value="Pept_tRNA_hydro_sf"/>
</dbReference>
<evidence type="ECO:0000256" key="5">
    <source>
        <dbReference type="ARBA" id="ARBA00038063"/>
    </source>
</evidence>
<dbReference type="Gene3D" id="3.40.50.1470">
    <property type="entry name" value="Peptidyl-tRNA hydrolase"/>
    <property type="match status" value="1"/>
</dbReference>
<feature type="compositionally biased region" description="Low complexity" evidence="6">
    <location>
        <begin position="10"/>
        <end position="28"/>
    </location>
</feature>